<feature type="region of interest" description="Disordered" evidence="5">
    <location>
        <begin position="370"/>
        <end position="399"/>
    </location>
</feature>
<sequence length="1327" mass="149389">MNASSGLPSWTATQVRALAATGLASSHLQPFVRLLYNDPKTRVNGSKSILVESGNTADDVVCSRQRERNGRYTASCNSQAQLRQSEGGGQIFNVHTAVDWAELQLWNRFDNGFDVFLGKASVSLHQLQHQCDVTTTSGGTDRSSVTTGPLWFPLQTSEVNGLTPHLSLQMECTFTSDPKVLRIREEIKRRRKRTTFQKNKHSNSNNDESDQENDASESDSNVDGNDPISIPDPAFAFTQPFLSVDWSLIASTSTRHLFFHVSTRNCQSSGGRELDEDEGLQIHDDHLTAFKMCQFAAQYLDNCVGTLSQRLEDYSDDYRVLADTRSRLKRDNRSLRKRLQKEHDDLDLLISTYQRVLEKNQGVEVAQIQQQQPISPVRNSAQLDSSPARAPISPTPSFSSKKPVFLNRSWEERERERRLEKEISKAQRIEEEKQRLLQRVLERQQRDDYESFLSKFAENRRRQAARKIQTFFRSIKSALHAKRCAAEYRAVSLVQAAWKRYMHMRDYPRRLENRREEMEILRMEQNEKELRLWLAEMEQRQCEEGGVARAMSPPESIHSNEPEDGITGIPSPSVSPPKQVVDTLVAIWRKLHRVFVVAHRTKGTDYQDLFDEIDLRKDDVLDRAELRLGARSFGVRLDRKITRAYFMQGFELIQTKVEQDDTKLTSDIGLEGVTNASVIECEPLHSATETPVNRPDENEGIDEEALVVSVRAFRAAVYESASKFLESLGKPSNDYRAFRDTLALIFAEFDADRNGELDVGELVACMSSFNLRLSDDNVSLLRELFVGDREHCNVGVAEFISFVLAHSASSSEEDELGLLGYRLREGIMLRVQQARTEKDSVEDAVRRVFEPAYKRKTQRFCAIREFARVLNRLQLGVTPTQIARFVVRLDRDGDRSISFEELLVWLRIRSKTSLDIDSGVDSGGMAASHAALQFATSKAKALRLLLKKLASGENTLMSPESKTAGLKALFYRIDNNNSGKINQEELQVFLESQDLSTIVSEEVLSGLYGLSIPVEPSAALIAQEMMALLDMNANGVTTLSEWLTFAQHDGADGGDDPVVVEALRRALKESEDNDLDHLLTWFHSLPGAIHVASARPGEPAQIKVRVAEFKTALRAKLGGARSVPLHAVDRVVENLDKDRSGWITTGELCAWAFPVRDLEEILRLVVKSWQDERFQASSYTQFAGNLYTRFDTDGNGSLAVRELLSGLAFFGVVLTEYEARVLLIAFDVDGDGCWSKTEFVAFVDKLFPAESLVEKPAPDEHAATEVQPSTKQVSKQNGSSNGSDDNAYSDDDLLLHSESSNALSSLSDEEQVSARPVEYSEDFFEDD</sequence>
<reference evidence="7" key="1">
    <citation type="submission" date="2023-04" db="EMBL/GenBank/DDBJ databases">
        <title>Phytophthora fragariaefolia NBRC 109709.</title>
        <authorList>
            <person name="Ichikawa N."/>
            <person name="Sato H."/>
            <person name="Tonouchi N."/>
        </authorList>
    </citation>
    <scope>NUCLEOTIDE SEQUENCE</scope>
    <source>
        <strain evidence="7">NBRC 109709</strain>
    </source>
</reference>
<dbReference type="PROSITE" id="PS50222">
    <property type="entry name" value="EF_HAND_2"/>
    <property type="match status" value="4"/>
</dbReference>
<keyword evidence="8" id="KW-1185">Reference proteome</keyword>
<feature type="domain" description="EF-hand" evidence="6">
    <location>
        <begin position="877"/>
        <end position="912"/>
    </location>
</feature>
<dbReference type="EMBL" id="BSXT01003643">
    <property type="protein sequence ID" value="GMF55006.1"/>
    <property type="molecule type" value="Genomic_DNA"/>
</dbReference>
<feature type="region of interest" description="Disordered" evidence="5">
    <location>
        <begin position="1257"/>
        <end position="1327"/>
    </location>
</feature>
<feature type="compositionally biased region" description="Polar residues" evidence="5">
    <location>
        <begin position="373"/>
        <end position="385"/>
    </location>
</feature>
<evidence type="ECO:0000313" key="7">
    <source>
        <dbReference type="EMBL" id="GMF55006.1"/>
    </source>
</evidence>
<evidence type="ECO:0000256" key="5">
    <source>
        <dbReference type="SAM" id="MobiDB-lite"/>
    </source>
</evidence>
<dbReference type="Proteomes" id="UP001165121">
    <property type="component" value="Unassembled WGS sequence"/>
</dbReference>
<feature type="compositionally biased region" description="Polar residues" evidence="5">
    <location>
        <begin position="1266"/>
        <end position="1286"/>
    </location>
</feature>
<feature type="compositionally biased region" description="Acidic residues" evidence="5">
    <location>
        <begin position="207"/>
        <end position="217"/>
    </location>
</feature>
<evidence type="ECO:0000256" key="4">
    <source>
        <dbReference type="SAM" id="Coils"/>
    </source>
</evidence>
<feature type="compositionally biased region" description="Low complexity" evidence="5">
    <location>
        <begin position="1296"/>
        <end position="1306"/>
    </location>
</feature>
<feature type="domain" description="EF-hand" evidence="6">
    <location>
        <begin position="961"/>
        <end position="996"/>
    </location>
</feature>
<dbReference type="Pfam" id="PF13202">
    <property type="entry name" value="EF-hand_5"/>
    <property type="match status" value="2"/>
</dbReference>
<evidence type="ECO:0000256" key="1">
    <source>
        <dbReference type="ARBA" id="ARBA00022723"/>
    </source>
</evidence>
<evidence type="ECO:0000313" key="8">
    <source>
        <dbReference type="Proteomes" id="UP001165121"/>
    </source>
</evidence>
<accession>A0A9W7D6Z5</accession>
<dbReference type="OrthoDB" id="26525at2759"/>
<dbReference type="Gene3D" id="1.10.238.10">
    <property type="entry name" value="EF-hand"/>
    <property type="match status" value="4"/>
</dbReference>
<feature type="domain" description="EF-hand" evidence="6">
    <location>
        <begin position="601"/>
        <end position="636"/>
    </location>
</feature>
<keyword evidence="1" id="KW-0479">Metal-binding</keyword>
<keyword evidence="2" id="KW-0677">Repeat</keyword>
<dbReference type="InterPro" id="IPR011992">
    <property type="entry name" value="EF-hand-dom_pair"/>
</dbReference>
<dbReference type="SMART" id="SM00054">
    <property type="entry name" value="EFh"/>
    <property type="match status" value="7"/>
</dbReference>
<keyword evidence="3" id="KW-0106">Calcium</keyword>
<organism evidence="7 8">
    <name type="scientific">Phytophthora fragariaefolia</name>
    <dbReference type="NCBI Taxonomy" id="1490495"/>
    <lineage>
        <taxon>Eukaryota</taxon>
        <taxon>Sar</taxon>
        <taxon>Stramenopiles</taxon>
        <taxon>Oomycota</taxon>
        <taxon>Peronosporomycetes</taxon>
        <taxon>Peronosporales</taxon>
        <taxon>Peronosporaceae</taxon>
        <taxon>Phytophthora</taxon>
    </lineage>
</organism>
<comment type="caution">
    <text evidence="7">The sequence shown here is derived from an EMBL/GenBank/DDBJ whole genome shotgun (WGS) entry which is preliminary data.</text>
</comment>
<feature type="compositionally biased region" description="Basic residues" evidence="5">
    <location>
        <begin position="191"/>
        <end position="201"/>
    </location>
</feature>
<feature type="coiled-coil region" evidence="4">
    <location>
        <begin position="412"/>
        <end position="446"/>
    </location>
</feature>
<evidence type="ECO:0000256" key="3">
    <source>
        <dbReference type="ARBA" id="ARBA00022837"/>
    </source>
</evidence>
<dbReference type="InterPro" id="IPR051581">
    <property type="entry name" value="Ca-bind"/>
</dbReference>
<proteinExistence type="predicted"/>
<dbReference type="PANTHER" id="PTHR34524">
    <property type="entry name" value="CALCYPHOSIN"/>
    <property type="match status" value="1"/>
</dbReference>
<dbReference type="PROSITE" id="PS00018">
    <property type="entry name" value="EF_HAND_1"/>
    <property type="match status" value="5"/>
</dbReference>
<feature type="domain" description="EF-hand" evidence="6">
    <location>
        <begin position="737"/>
        <end position="772"/>
    </location>
</feature>
<protein>
    <submittedName>
        <fullName evidence="7">Unnamed protein product</fullName>
    </submittedName>
</protein>
<dbReference type="GO" id="GO:0005509">
    <property type="term" value="F:calcium ion binding"/>
    <property type="evidence" value="ECO:0007669"/>
    <property type="project" value="InterPro"/>
</dbReference>
<dbReference type="SUPFAM" id="SSF47473">
    <property type="entry name" value="EF-hand"/>
    <property type="match status" value="2"/>
</dbReference>
<dbReference type="InterPro" id="IPR002048">
    <property type="entry name" value="EF_hand_dom"/>
</dbReference>
<evidence type="ECO:0000259" key="6">
    <source>
        <dbReference type="PROSITE" id="PS50222"/>
    </source>
</evidence>
<feature type="region of interest" description="Disordered" evidence="5">
    <location>
        <begin position="191"/>
        <end position="230"/>
    </location>
</feature>
<name>A0A9W7D6Z5_9STRA</name>
<keyword evidence="4" id="KW-0175">Coiled coil</keyword>
<dbReference type="InterPro" id="IPR018247">
    <property type="entry name" value="EF_Hand_1_Ca_BS"/>
</dbReference>
<evidence type="ECO:0000256" key="2">
    <source>
        <dbReference type="ARBA" id="ARBA00022737"/>
    </source>
</evidence>
<dbReference type="PANTHER" id="PTHR34524:SF6">
    <property type="entry name" value="CALCYPHOSINE LIKE"/>
    <property type="match status" value="1"/>
</dbReference>
<gene>
    <name evidence="7" type="ORF">Pfra01_002305100</name>
</gene>